<sequence>MKEYNTMNFIFPTYSLTFVFLSKLHVTHTKAIHKLEFSFGLIPNVRVKWKASVSVGDILNQMQSEDPMKTYEVTQNIKS</sequence>
<proteinExistence type="predicted"/>
<dbReference type="HOGENOM" id="CLU_2610606_0_0_1"/>
<dbReference type="EnsemblPlants" id="Solyc11g030770.1.1">
    <property type="protein sequence ID" value="Solyc11g030770.1.1"/>
    <property type="gene ID" value="Solyc11g030770.1"/>
</dbReference>
<name>K4D7L1_SOLLC</name>
<organism evidence="1">
    <name type="scientific">Solanum lycopersicum</name>
    <name type="common">Tomato</name>
    <name type="synonym">Lycopersicon esculentum</name>
    <dbReference type="NCBI Taxonomy" id="4081"/>
    <lineage>
        <taxon>Eukaryota</taxon>
        <taxon>Viridiplantae</taxon>
        <taxon>Streptophyta</taxon>
        <taxon>Embryophyta</taxon>
        <taxon>Tracheophyta</taxon>
        <taxon>Spermatophyta</taxon>
        <taxon>Magnoliopsida</taxon>
        <taxon>eudicotyledons</taxon>
        <taxon>Gunneridae</taxon>
        <taxon>Pentapetalae</taxon>
        <taxon>asterids</taxon>
        <taxon>lamiids</taxon>
        <taxon>Solanales</taxon>
        <taxon>Solanaceae</taxon>
        <taxon>Solanoideae</taxon>
        <taxon>Solaneae</taxon>
        <taxon>Solanum</taxon>
        <taxon>Solanum subgen. Lycopersicon</taxon>
    </lineage>
</organism>
<dbReference type="PhylomeDB" id="K4D7L1"/>
<dbReference type="STRING" id="4081.K4D7L1"/>
<dbReference type="PaxDb" id="4081-Solyc11g030770.1.1"/>
<keyword evidence="2" id="KW-1185">Reference proteome</keyword>
<dbReference type="AlphaFoldDB" id="K4D7L1"/>
<evidence type="ECO:0000313" key="2">
    <source>
        <dbReference type="Proteomes" id="UP000004994"/>
    </source>
</evidence>
<evidence type="ECO:0000313" key="1">
    <source>
        <dbReference type="EnsemblPlants" id="Solyc11g030770.1.1"/>
    </source>
</evidence>
<dbReference type="InParanoid" id="K4D7L1"/>
<accession>K4D7L1</accession>
<dbReference type="Gramene" id="Solyc11g030770.1.1">
    <property type="protein sequence ID" value="Solyc11g030770.1.1"/>
    <property type="gene ID" value="Solyc11g030770.1"/>
</dbReference>
<reference evidence="1" key="2">
    <citation type="submission" date="2015-06" db="UniProtKB">
        <authorList>
            <consortium name="EnsemblPlants"/>
        </authorList>
    </citation>
    <scope>IDENTIFICATION</scope>
    <source>
        <strain evidence="1">cv. Heinz 1706</strain>
    </source>
</reference>
<dbReference type="Proteomes" id="UP000004994">
    <property type="component" value="Chromosome 11"/>
</dbReference>
<protein>
    <submittedName>
        <fullName evidence="1">Uncharacterized protein</fullName>
    </submittedName>
</protein>
<reference evidence="1" key="1">
    <citation type="journal article" date="2012" name="Nature">
        <title>The tomato genome sequence provides insights into fleshy fruit evolution.</title>
        <authorList>
            <consortium name="Tomato Genome Consortium"/>
        </authorList>
    </citation>
    <scope>NUCLEOTIDE SEQUENCE [LARGE SCALE GENOMIC DNA]</scope>
    <source>
        <strain evidence="1">cv. Heinz 1706</strain>
    </source>
</reference>